<keyword evidence="2" id="KW-0812">Transmembrane</keyword>
<feature type="compositionally biased region" description="Low complexity" evidence="1">
    <location>
        <begin position="70"/>
        <end position="124"/>
    </location>
</feature>
<feature type="region of interest" description="Disordered" evidence="1">
    <location>
        <begin position="332"/>
        <end position="373"/>
    </location>
</feature>
<comment type="caution">
    <text evidence="4">The sequence shown here is derived from an EMBL/GenBank/DDBJ whole genome shotgun (WGS) entry which is preliminary data.</text>
</comment>
<keyword evidence="2" id="KW-0472">Membrane</keyword>
<feature type="compositionally biased region" description="Low complexity" evidence="1">
    <location>
        <begin position="536"/>
        <end position="557"/>
    </location>
</feature>
<feature type="compositionally biased region" description="Polar residues" evidence="1">
    <location>
        <begin position="358"/>
        <end position="367"/>
    </location>
</feature>
<evidence type="ECO:0000256" key="2">
    <source>
        <dbReference type="SAM" id="Phobius"/>
    </source>
</evidence>
<evidence type="ECO:0000313" key="5">
    <source>
        <dbReference type="Proteomes" id="UP000231451"/>
    </source>
</evidence>
<accession>A0A2M9HG98</accession>
<organism evidence="4 5">
    <name type="scientific">Bifidobacterium simiarum</name>
    <dbReference type="NCBI Taxonomy" id="2045441"/>
    <lineage>
        <taxon>Bacteria</taxon>
        <taxon>Bacillati</taxon>
        <taxon>Actinomycetota</taxon>
        <taxon>Actinomycetes</taxon>
        <taxon>Bifidobacteriales</taxon>
        <taxon>Bifidobacteriaceae</taxon>
        <taxon>Bifidobacterium</taxon>
    </lineage>
</organism>
<feature type="compositionally biased region" description="Low complexity" evidence="1">
    <location>
        <begin position="583"/>
        <end position="602"/>
    </location>
</feature>
<feature type="region of interest" description="Disordered" evidence="1">
    <location>
        <begin position="51"/>
        <end position="128"/>
    </location>
</feature>
<keyword evidence="5" id="KW-1185">Reference proteome</keyword>
<feature type="domain" description="Zinc-ribbon" evidence="3">
    <location>
        <begin position="3"/>
        <end position="21"/>
    </location>
</feature>
<dbReference type="Pfam" id="PF13240">
    <property type="entry name" value="Zn_Ribbon_1"/>
    <property type="match status" value="1"/>
</dbReference>
<feature type="compositionally biased region" description="Basic and acidic residues" evidence="1">
    <location>
        <begin position="220"/>
        <end position="232"/>
    </location>
</feature>
<dbReference type="CDD" id="cd06577">
    <property type="entry name" value="PASTA_pknB"/>
    <property type="match status" value="1"/>
</dbReference>
<evidence type="ECO:0000256" key="1">
    <source>
        <dbReference type="SAM" id="MobiDB-lite"/>
    </source>
</evidence>
<evidence type="ECO:0000313" key="4">
    <source>
        <dbReference type="EMBL" id="PJM75854.1"/>
    </source>
</evidence>
<dbReference type="AlphaFoldDB" id="A0A2M9HG98"/>
<feature type="compositionally biased region" description="Polar residues" evidence="1">
    <location>
        <begin position="558"/>
        <end position="571"/>
    </location>
</feature>
<feature type="compositionally biased region" description="Acidic residues" evidence="1">
    <location>
        <begin position="233"/>
        <end position="243"/>
    </location>
</feature>
<protein>
    <recommendedName>
        <fullName evidence="3">Zinc-ribbon domain-containing protein</fullName>
    </recommendedName>
</protein>
<proteinExistence type="predicted"/>
<dbReference type="RefSeq" id="WP_100512388.1">
    <property type="nucleotide sequence ID" value="NZ_PEBK01000002.1"/>
</dbReference>
<feature type="transmembrane region" description="Helical" evidence="2">
    <location>
        <begin position="435"/>
        <end position="455"/>
    </location>
</feature>
<sequence length="748" mass="76708">MRCPRCGYELQQEDRFCSECGWDRSTADQPTDDSIGLLNLYGDTYESPHLSRLVNATERSAGQAGRQDSQTPQAPQQHNPQAPQTSHPQTAQPATPQQDASQPSQQDATVEPAAARTAGSSAEADPAATVVTHYDFNQSVRTVQHDPADQSEQTVPITHAAPITQSPDSDRTDQSGQPDQSESNGQPLQSPNSGQSDQTDQSIADQPAQTELLGNQPAGRSDETGDDHRDADVDADNPGDGDPTDTASSPSPMFNDLVNTAVFDPVSMKEAGFNPIVPNSSVTDRIRKTNRFSGKSAGLATNAAAGAAGASGNGSSGLGHGLAALGQRFVRSGKAGSRGPASGNGPEGPSNPIGTGAYGQTTDNHANGSDAFDFGDFSTGTSNEFVIRPDSSGASNAFGTSGTSGSFGASGSAGSGAAAVDAVSASRSARRRTPIIVAIAALVVVALGIGAFMMLRGQSSGPTDQLVSVPIIQAEQADDAVAQLEKAGFTVKVKQEHNALDKGRYVGLYRVESGERLAKGSTVTIIESLGPVIAESSSPSASSSASASASASANSGATDEQSSSGTNTDNGMSAGESAGGTNSGSSNGSSGSSSWNAANDSSVPPSSTYTTFTDTANGLSIALPSNFRQIASSDDSAQAHQTQYIGSGIEVTVWGKSNAQGLSAREELGVRKAAAGVPIAYELVASPSLYVSYEKGGYIYYEREVLNNGRIVGVQLRYPTSNRGTGDPLTSTIPPTLKNLVDDAPAMQ</sequence>
<feature type="region of interest" description="Disordered" evidence="1">
    <location>
        <begin position="160"/>
        <end position="256"/>
    </location>
</feature>
<reference evidence="4 5" key="1">
    <citation type="submission" date="2017-10" db="EMBL/GenBank/DDBJ databases">
        <title>Draft genome sequences of strains TRE 1, TRE 9, TRE H and TRI 7, isolated from tamarins, belonging to four potential novel Bifidobacterium species.</title>
        <authorList>
            <person name="Mattarelli P."/>
            <person name="Modesto M."/>
            <person name="Puglisi E."/>
            <person name="Morelli L."/>
            <person name="Spezio C."/>
            <person name="Bonetti A."/>
            <person name="Sandri C."/>
        </authorList>
    </citation>
    <scope>NUCLEOTIDE SEQUENCE [LARGE SCALE GENOMIC DNA]</scope>
    <source>
        <strain evidence="5">TRI7</strain>
    </source>
</reference>
<name>A0A2M9HG98_9BIFI</name>
<evidence type="ECO:0000259" key="3">
    <source>
        <dbReference type="Pfam" id="PF13240"/>
    </source>
</evidence>
<gene>
    <name evidence="4" type="ORF">CSQ87_03035</name>
</gene>
<dbReference type="EMBL" id="PEBK01000002">
    <property type="protein sequence ID" value="PJM75854.1"/>
    <property type="molecule type" value="Genomic_DNA"/>
</dbReference>
<feature type="region of interest" description="Disordered" evidence="1">
    <location>
        <begin position="536"/>
        <end position="609"/>
    </location>
</feature>
<dbReference type="Gene3D" id="3.30.10.20">
    <property type="match status" value="1"/>
</dbReference>
<dbReference type="Proteomes" id="UP000231451">
    <property type="component" value="Unassembled WGS sequence"/>
</dbReference>
<keyword evidence="2" id="KW-1133">Transmembrane helix</keyword>
<feature type="compositionally biased region" description="Polar residues" evidence="1">
    <location>
        <begin position="174"/>
        <end position="213"/>
    </location>
</feature>
<dbReference type="InterPro" id="IPR026870">
    <property type="entry name" value="Zinc_ribbon_dom"/>
</dbReference>
<dbReference type="InterPro" id="IPR005543">
    <property type="entry name" value="PASTA_dom"/>
</dbReference>